<evidence type="ECO:0000256" key="1">
    <source>
        <dbReference type="SAM" id="Phobius"/>
    </source>
</evidence>
<proteinExistence type="predicted"/>
<feature type="transmembrane region" description="Helical" evidence="1">
    <location>
        <begin position="57"/>
        <end position="81"/>
    </location>
</feature>
<name>A0A939F0E2_9BACT</name>
<protein>
    <submittedName>
        <fullName evidence="2">Uncharacterized protein</fullName>
    </submittedName>
</protein>
<dbReference type="AlphaFoldDB" id="A0A939F0E2"/>
<organism evidence="2 3">
    <name type="scientific">Hymenobacter telluris</name>
    <dbReference type="NCBI Taxonomy" id="2816474"/>
    <lineage>
        <taxon>Bacteria</taxon>
        <taxon>Pseudomonadati</taxon>
        <taxon>Bacteroidota</taxon>
        <taxon>Cytophagia</taxon>
        <taxon>Cytophagales</taxon>
        <taxon>Hymenobacteraceae</taxon>
        <taxon>Hymenobacter</taxon>
    </lineage>
</organism>
<evidence type="ECO:0000313" key="2">
    <source>
        <dbReference type="EMBL" id="MBO0360529.1"/>
    </source>
</evidence>
<dbReference type="EMBL" id="JAFLQZ010000020">
    <property type="protein sequence ID" value="MBO0360529.1"/>
    <property type="molecule type" value="Genomic_DNA"/>
</dbReference>
<evidence type="ECO:0000313" key="3">
    <source>
        <dbReference type="Proteomes" id="UP000664144"/>
    </source>
</evidence>
<keyword evidence="1" id="KW-0472">Membrane</keyword>
<gene>
    <name evidence="2" type="ORF">J0X19_21385</name>
</gene>
<keyword evidence="3" id="KW-1185">Reference proteome</keyword>
<feature type="transmembrane region" description="Helical" evidence="1">
    <location>
        <begin position="101"/>
        <end position="125"/>
    </location>
</feature>
<reference evidence="2" key="1">
    <citation type="submission" date="2021-03" db="EMBL/GenBank/DDBJ databases">
        <authorList>
            <person name="Kim M.K."/>
        </authorList>
    </citation>
    <scope>NUCLEOTIDE SEQUENCE</scope>
    <source>
        <strain evidence="2">BT186</strain>
    </source>
</reference>
<feature type="transmembrane region" description="Helical" evidence="1">
    <location>
        <begin position="29"/>
        <end position="48"/>
    </location>
</feature>
<comment type="caution">
    <text evidence="2">The sequence shown here is derived from an EMBL/GenBank/DDBJ whole genome shotgun (WGS) entry which is preliminary data.</text>
</comment>
<keyword evidence="1" id="KW-0812">Transmembrane</keyword>
<accession>A0A939F0E2</accession>
<dbReference type="Proteomes" id="UP000664144">
    <property type="component" value="Unassembled WGS sequence"/>
</dbReference>
<dbReference type="RefSeq" id="WP_206986448.1">
    <property type="nucleotide sequence ID" value="NZ_JAFLQZ010000020.1"/>
</dbReference>
<keyword evidence="1" id="KW-1133">Transmembrane helix</keyword>
<sequence>MLVGFEALQQQALDIQMHNTYFVLSRSSFISWLFIPTALVVGIVMLLLRRRSVLNHLLLATVSAVLVCMSHYLTIVLRASSPTIYPPLYIEPTPSASPFDPYLSLLFSAFGLQFLALLFFGYNCYQAGKLRAARKLANARGA</sequence>